<comment type="subcellular location">
    <subcellularLocation>
        <location evidence="1">Cell membrane</location>
        <topology evidence="1">Multi-pass membrane protein</topology>
    </subcellularLocation>
</comment>
<evidence type="ECO:0000256" key="6">
    <source>
        <dbReference type="ARBA" id="ARBA00022989"/>
    </source>
</evidence>
<gene>
    <name evidence="9" type="ORF">AKG39_13605</name>
</gene>
<sequence>MTEELEKLNRRSMLLMGLLVLGVILTFGICVGLGSLKIGLDELIKIIFRFGDYDPVLSEIVWDIRFPRTIGALLGGAALAVAGIMLQVFFRNPIVEPFVLGISSGAVLCVALVMLGGLSLGLGAVSSLGLFLAALLGSSVVMIVVLVFATRVKDVVSLLVIGLMMGYICSAVTSILQSFAEKEALQGFVVWTLGSFSGFTWASVRIIVVLCIPIFGSLIFLVKPLNAFSMGEEYAMSMGVNIKGFRIFLVAITSILAAVVTAFAGPVGFIGLAIPHLARLLFKTADNRILVPGSILMGGIVTAFCDLISRTILAPVELPISAVTAFIGAPIVIYLIMKRRTSL</sequence>
<evidence type="ECO:0000256" key="5">
    <source>
        <dbReference type="ARBA" id="ARBA00022692"/>
    </source>
</evidence>
<dbReference type="InterPro" id="IPR037294">
    <property type="entry name" value="ABC_BtuC-like"/>
</dbReference>
<dbReference type="AlphaFoldDB" id="A0A0L6TYK0"/>
<evidence type="ECO:0000313" key="9">
    <source>
        <dbReference type="EMBL" id="KNZ41167.1"/>
    </source>
</evidence>
<dbReference type="InterPro" id="IPR000522">
    <property type="entry name" value="ABC_transptr_permease_BtuC"/>
</dbReference>
<dbReference type="CDD" id="cd06550">
    <property type="entry name" value="TM_ABC_iron-siderophores_like"/>
    <property type="match status" value="1"/>
</dbReference>
<keyword evidence="10" id="KW-1185">Reference proteome</keyword>
<protein>
    <submittedName>
        <fullName evidence="9">Iron ABC transporter permease</fullName>
    </submittedName>
</protein>
<reference evidence="10" key="1">
    <citation type="submission" date="2015-07" db="EMBL/GenBank/DDBJ databases">
        <title>Draft genome sequence of Acetobacterium bakii DSM 8293, a potential psychrophilic chemical producer through syngas fermentation.</title>
        <authorList>
            <person name="Song Y."/>
            <person name="Hwang S."/>
            <person name="Cho B.-K."/>
        </authorList>
    </citation>
    <scope>NUCLEOTIDE SEQUENCE [LARGE SCALE GENOMIC DNA]</scope>
    <source>
        <strain evidence="10">DSM 8239</strain>
    </source>
</reference>
<feature type="transmembrane region" description="Helical" evidence="8">
    <location>
        <begin position="318"/>
        <end position="337"/>
    </location>
</feature>
<feature type="transmembrane region" description="Helical" evidence="8">
    <location>
        <begin position="128"/>
        <end position="149"/>
    </location>
</feature>
<dbReference type="GO" id="GO:0022857">
    <property type="term" value="F:transmembrane transporter activity"/>
    <property type="evidence" value="ECO:0007669"/>
    <property type="project" value="InterPro"/>
</dbReference>
<name>A0A0L6TYK0_9FIRM</name>
<organism evidence="9 10">
    <name type="scientific">Acetobacterium bakii</name>
    <dbReference type="NCBI Taxonomy" id="52689"/>
    <lineage>
        <taxon>Bacteria</taxon>
        <taxon>Bacillati</taxon>
        <taxon>Bacillota</taxon>
        <taxon>Clostridia</taxon>
        <taxon>Eubacteriales</taxon>
        <taxon>Eubacteriaceae</taxon>
        <taxon>Acetobacterium</taxon>
    </lineage>
</organism>
<dbReference type="EMBL" id="LGYO01000034">
    <property type="protein sequence ID" value="KNZ41167.1"/>
    <property type="molecule type" value="Genomic_DNA"/>
</dbReference>
<keyword evidence="7 8" id="KW-0472">Membrane</keyword>
<feature type="transmembrane region" description="Helical" evidence="8">
    <location>
        <begin position="289"/>
        <end position="312"/>
    </location>
</feature>
<dbReference type="SUPFAM" id="SSF81345">
    <property type="entry name" value="ABC transporter involved in vitamin B12 uptake, BtuC"/>
    <property type="match status" value="1"/>
</dbReference>
<feature type="transmembrane region" description="Helical" evidence="8">
    <location>
        <begin position="97"/>
        <end position="122"/>
    </location>
</feature>
<evidence type="ECO:0000256" key="7">
    <source>
        <dbReference type="ARBA" id="ARBA00023136"/>
    </source>
</evidence>
<evidence type="ECO:0000313" key="10">
    <source>
        <dbReference type="Proteomes" id="UP000036873"/>
    </source>
</evidence>
<dbReference type="PATRIC" id="fig|52689.4.peg.2090"/>
<keyword evidence="6 8" id="KW-1133">Transmembrane helix</keyword>
<dbReference type="PANTHER" id="PTHR30472:SF41">
    <property type="entry name" value="TRANSPORT SYSTEM PERMEASE PROTEIN"/>
    <property type="match status" value="1"/>
</dbReference>
<accession>A0A0L6TYK0</accession>
<feature type="transmembrane region" description="Helical" evidence="8">
    <location>
        <begin position="199"/>
        <end position="222"/>
    </location>
</feature>
<feature type="transmembrane region" description="Helical" evidence="8">
    <location>
        <begin position="70"/>
        <end position="90"/>
    </location>
</feature>
<proteinExistence type="inferred from homology"/>
<dbReference type="OrthoDB" id="9792889at2"/>
<dbReference type="STRING" id="52689.AKG39_13605"/>
<dbReference type="Pfam" id="PF01032">
    <property type="entry name" value="FecCD"/>
    <property type="match status" value="1"/>
</dbReference>
<evidence type="ECO:0000256" key="4">
    <source>
        <dbReference type="ARBA" id="ARBA00022475"/>
    </source>
</evidence>
<dbReference type="GO" id="GO:0033214">
    <property type="term" value="P:siderophore-iron import into cell"/>
    <property type="evidence" value="ECO:0007669"/>
    <property type="project" value="TreeGrafter"/>
</dbReference>
<evidence type="ECO:0000256" key="3">
    <source>
        <dbReference type="ARBA" id="ARBA00022448"/>
    </source>
</evidence>
<dbReference type="PANTHER" id="PTHR30472">
    <property type="entry name" value="FERRIC ENTEROBACTIN TRANSPORT SYSTEM PERMEASE PROTEIN"/>
    <property type="match status" value="1"/>
</dbReference>
<feature type="transmembrane region" description="Helical" evidence="8">
    <location>
        <begin position="12"/>
        <end position="34"/>
    </location>
</feature>
<keyword evidence="5 8" id="KW-0812">Transmembrane</keyword>
<dbReference type="Proteomes" id="UP000036873">
    <property type="component" value="Unassembled WGS sequence"/>
</dbReference>
<evidence type="ECO:0000256" key="1">
    <source>
        <dbReference type="ARBA" id="ARBA00004651"/>
    </source>
</evidence>
<evidence type="ECO:0000256" key="2">
    <source>
        <dbReference type="ARBA" id="ARBA00007935"/>
    </source>
</evidence>
<feature type="transmembrane region" description="Helical" evidence="8">
    <location>
        <begin position="156"/>
        <end position="179"/>
    </location>
</feature>
<comment type="caution">
    <text evidence="9">The sequence shown here is derived from an EMBL/GenBank/DDBJ whole genome shotgun (WGS) entry which is preliminary data.</text>
</comment>
<dbReference type="Gene3D" id="1.10.3470.10">
    <property type="entry name" value="ABC transporter involved in vitamin B12 uptake, BtuC"/>
    <property type="match status" value="1"/>
</dbReference>
<comment type="similarity">
    <text evidence="2">Belongs to the binding-protein-dependent transport system permease family. FecCD subfamily.</text>
</comment>
<keyword evidence="4" id="KW-1003">Cell membrane</keyword>
<keyword evidence="3" id="KW-0813">Transport</keyword>
<evidence type="ECO:0000256" key="8">
    <source>
        <dbReference type="SAM" id="Phobius"/>
    </source>
</evidence>
<dbReference type="GO" id="GO:0005886">
    <property type="term" value="C:plasma membrane"/>
    <property type="evidence" value="ECO:0007669"/>
    <property type="project" value="UniProtKB-SubCell"/>
</dbReference>